<dbReference type="KEGG" id="ovi:T265_15591"/>
<protein>
    <submittedName>
        <fullName evidence="1">Uncharacterized protein</fullName>
    </submittedName>
</protein>
<dbReference type="GeneID" id="20329756"/>
<gene>
    <name evidence="1" type="ORF">T265_15591</name>
</gene>
<dbReference type="RefSeq" id="XP_009176958.1">
    <property type="nucleotide sequence ID" value="XM_009178694.1"/>
</dbReference>
<dbReference type="AlphaFoldDB" id="A0A074YWW4"/>
<evidence type="ECO:0000313" key="2">
    <source>
        <dbReference type="Proteomes" id="UP000054324"/>
    </source>
</evidence>
<keyword evidence="2" id="KW-1185">Reference proteome</keyword>
<feature type="non-terminal residue" evidence="1">
    <location>
        <position position="1"/>
    </location>
</feature>
<dbReference type="EMBL" id="KL597255">
    <property type="protein sequence ID" value="KER19296.1"/>
    <property type="molecule type" value="Genomic_DNA"/>
</dbReference>
<evidence type="ECO:0000313" key="1">
    <source>
        <dbReference type="EMBL" id="KER19296.1"/>
    </source>
</evidence>
<organism evidence="1 2">
    <name type="scientific">Opisthorchis viverrini</name>
    <name type="common">Southeast Asian liver fluke</name>
    <dbReference type="NCBI Taxonomy" id="6198"/>
    <lineage>
        <taxon>Eukaryota</taxon>
        <taxon>Metazoa</taxon>
        <taxon>Spiralia</taxon>
        <taxon>Lophotrochozoa</taxon>
        <taxon>Platyhelminthes</taxon>
        <taxon>Trematoda</taxon>
        <taxon>Digenea</taxon>
        <taxon>Opisthorchiida</taxon>
        <taxon>Opisthorchiata</taxon>
        <taxon>Opisthorchiidae</taxon>
        <taxon>Opisthorchis</taxon>
    </lineage>
</organism>
<accession>A0A074YWW4</accession>
<dbReference type="CTD" id="20329756"/>
<proteinExistence type="predicted"/>
<sequence length="170" mass="19828">QLETFENAPENKLSGCWSVRRARQLDCKRFITSRDDIDPLNPALTMSRRLVMKRLQSNCQARRTDQQPDNLFSGAFSNVSMWLNKPLKLVQVTKFRRDLRNTLIWKQVWFCERLTWNPAESLVCDVSGQLNVLHQATSCFDRYDIRDIAIHAYSLFTTREVAGNSTTWPT</sequence>
<dbReference type="OrthoDB" id="6310105at2759"/>
<feature type="non-terminal residue" evidence="1">
    <location>
        <position position="170"/>
    </location>
</feature>
<dbReference type="Proteomes" id="UP000054324">
    <property type="component" value="Unassembled WGS sequence"/>
</dbReference>
<reference evidence="1 2" key="1">
    <citation type="submission" date="2013-11" db="EMBL/GenBank/DDBJ databases">
        <title>Opisthorchis viverrini - life in the bile duct.</title>
        <authorList>
            <person name="Young N.D."/>
            <person name="Nagarajan N."/>
            <person name="Lin S.J."/>
            <person name="Korhonen P.K."/>
            <person name="Jex A.R."/>
            <person name="Hall R.S."/>
            <person name="Safavi-Hemami H."/>
            <person name="Kaewkong W."/>
            <person name="Bertrand D."/>
            <person name="Gao S."/>
            <person name="Seet Q."/>
            <person name="Wongkham S."/>
            <person name="Teh B.T."/>
            <person name="Wongkham C."/>
            <person name="Intapan P.M."/>
            <person name="Maleewong W."/>
            <person name="Yang X."/>
            <person name="Hu M."/>
            <person name="Wang Z."/>
            <person name="Hofmann A."/>
            <person name="Sternberg P.W."/>
            <person name="Tan P."/>
            <person name="Wang J."/>
            <person name="Gasser R.B."/>
        </authorList>
    </citation>
    <scope>NUCLEOTIDE SEQUENCE [LARGE SCALE GENOMIC DNA]</scope>
</reference>
<name>A0A074YWW4_OPIVI</name>